<evidence type="ECO:0000256" key="2">
    <source>
        <dbReference type="SAM" id="SignalP"/>
    </source>
</evidence>
<protein>
    <submittedName>
        <fullName evidence="3">Uncharacterized protein</fullName>
    </submittedName>
</protein>
<organism evidence="3 4">
    <name type="scientific">Agrococcus versicolor</name>
    <dbReference type="NCBI Taxonomy" id="501482"/>
    <lineage>
        <taxon>Bacteria</taxon>
        <taxon>Bacillati</taxon>
        <taxon>Actinomycetota</taxon>
        <taxon>Actinomycetes</taxon>
        <taxon>Micrococcales</taxon>
        <taxon>Microbacteriaceae</taxon>
        <taxon>Agrococcus</taxon>
    </lineage>
</organism>
<name>A0ABN3AJT4_9MICO</name>
<gene>
    <name evidence="3" type="ORF">GCM10009846_03670</name>
</gene>
<dbReference type="RefSeq" id="WP_344339688.1">
    <property type="nucleotide sequence ID" value="NZ_BAAAQT010000001.1"/>
</dbReference>
<comment type="caution">
    <text evidence="3">The sequence shown here is derived from an EMBL/GenBank/DDBJ whole genome shotgun (WGS) entry which is preliminary data.</text>
</comment>
<dbReference type="EMBL" id="BAAAQT010000001">
    <property type="protein sequence ID" value="GAA2171081.1"/>
    <property type="molecule type" value="Genomic_DNA"/>
</dbReference>
<keyword evidence="2" id="KW-0732">Signal</keyword>
<feature type="signal peptide" evidence="2">
    <location>
        <begin position="1"/>
        <end position="22"/>
    </location>
</feature>
<keyword evidence="4" id="KW-1185">Reference proteome</keyword>
<evidence type="ECO:0000256" key="1">
    <source>
        <dbReference type="SAM" id="MobiDB-lite"/>
    </source>
</evidence>
<reference evidence="3 4" key="1">
    <citation type="journal article" date="2019" name="Int. J. Syst. Evol. Microbiol.">
        <title>The Global Catalogue of Microorganisms (GCM) 10K type strain sequencing project: providing services to taxonomists for standard genome sequencing and annotation.</title>
        <authorList>
            <consortium name="The Broad Institute Genomics Platform"/>
            <consortium name="The Broad Institute Genome Sequencing Center for Infectious Disease"/>
            <person name="Wu L."/>
            <person name="Ma J."/>
        </authorList>
    </citation>
    <scope>NUCLEOTIDE SEQUENCE [LARGE SCALE GENOMIC DNA]</scope>
    <source>
        <strain evidence="3 4">JCM 16026</strain>
    </source>
</reference>
<dbReference type="PROSITE" id="PS51257">
    <property type="entry name" value="PROKAR_LIPOPROTEIN"/>
    <property type="match status" value="1"/>
</dbReference>
<proteinExistence type="predicted"/>
<evidence type="ECO:0000313" key="4">
    <source>
        <dbReference type="Proteomes" id="UP001501599"/>
    </source>
</evidence>
<dbReference type="Proteomes" id="UP001501599">
    <property type="component" value="Unassembled WGS sequence"/>
</dbReference>
<feature type="compositionally biased region" description="Low complexity" evidence="1">
    <location>
        <begin position="24"/>
        <end position="45"/>
    </location>
</feature>
<accession>A0ABN3AJT4</accession>
<feature type="region of interest" description="Disordered" evidence="1">
    <location>
        <begin position="24"/>
        <end position="64"/>
    </location>
</feature>
<sequence>MDWTHRTTVAVATIALTLSAAACTSTTTPEPSPTPTASASQAPSTSPSPTPSAAPYEDPGEPAGSLARADFAVVDGIPTTSTTALGGMVSGQAFVIEGQCVGGESMGFRLDRAEGSDPEERLLVEGTLDCDVAADQDLAYAFPYDGPVQLTIAPDEDVTQAWAIVRAT</sequence>
<evidence type="ECO:0000313" key="3">
    <source>
        <dbReference type="EMBL" id="GAA2171081.1"/>
    </source>
</evidence>
<feature type="chain" id="PRO_5045473820" evidence="2">
    <location>
        <begin position="23"/>
        <end position="168"/>
    </location>
</feature>